<feature type="region of interest" description="Disordered" evidence="1">
    <location>
        <begin position="399"/>
        <end position="420"/>
    </location>
</feature>
<accession>A0A6C0EXE2</accession>
<dbReference type="Pfam" id="PF09250">
    <property type="entry name" value="Prim-Pol"/>
    <property type="match status" value="1"/>
</dbReference>
<name>A0A6C0EXE2_9ZZZZ</name>
<organism evidence="4">
    <name type="scientific">viral metagenome</name>
    <dbReference type="NCBI Taxonomy" id="1070528"/>
    <lineage>
        <taxon>unclassified sequences</taxon>
        <taxon>metagenomes</taxon>
        <taxon>organismal metagenomes</taxon>
    </lineage>
</organism>
<proteinExistence type="predicted"/>
<feature type="transmembrane region" description="Helical" evidence="2">
    <location>
        <begin position="26"/>
        <end position="47"/>
    </location>
</feature>
<protein>
    <recommendedName>
        <fullName evidence="3">DNA primase/polymerase bifunctional N-terminal domain-containing protein</fullName>
    </recommendedName>
</protein>
<evidence type="ECO:0000313" key="4">
    <source>
        <dbReference type="EMBL" id="QHT33381.1"/>
    </source>
</evidence>
<dbReference type="EMBL" id="MN738966">
    <property type="protein sequence ID" value="QHT33381.1"/>
    <property type="molecule type" value="Genomic_DNA"/>
</dbReference>
<feature type="domain" description="DNA primase/polymerase bifunctional N-terminal" evidence="3">
    <location>
        <begin position="108"/>
        <end position="204"/>
    </location>
</feature>
<dbReference type="AlphaFoldDB" id="A0A6C0EXE2"/>
<evidence type="ECO:0000256" key="2">
    <source>
        <dbReference type="SAM" id="Phobius"/>
    </source>
</evidence>
<keyword evidence="2" id="KW-1133">Transmembrane helix</keyword>
<dbReference type="SUPFAM" id="SSF56747">
    <property type="entry name" value="Prim-pol domain"/>
    <property type="match status" value="1"/>
</dbReference>
<sequence>MVKIKPTKIFSLKSWNIKAFSSPYNFFKFIFALITIVLSIILIYFLYRWANNAIYMYRLKTNFDKLQAIGVDVKNYNIIYLNENKKKHIMNNAKVVGKENNRFKNKNAIGYVPGKYIVLDIDTKDGIDSADFLIDKVPKDTVTEKTPNGYHYYFENDTGNDIQTYVQLVINDVKYAVDILGKNSLITMSPTNINGKDYYWINSIFTHTPAKLSENKWLLELIKDNKPFSRKFDNVDLNLNITGAFIIVDNINIESQFRFIFSYLKKYSKKIKILDGVIYNYDDNYYYFTKTSFNKIKKKSYLINELKRIVELLKPSYIIDLSIIYSTYLKPSSILQLSSAIIHKDFSNYKNIQSMEDYIQIKTIIKNTKYLTTDTITINNLSNDNVKLTIDEMFRNDHKGSGGSAGSGRNHTYEDNQSNTLSTQNTNKILLGSESIYLAMFLSNHFNIPAMCLGIVSDTDPRTGKIPSKDIDKLTTTFFTLF</sequence>
<reference evidence="4" key="1">
    <citation type="journal article" date="2020" name="Nature">
        <title>Giant virus diversity and host interactions through global metagenomics.</title>
        <authorList>
            <person name="Schulz F."/>
            <person name="Roux S."/>
            <person name="Paez-Espino D."/>
            <person name="Jungbluth S."/>
            <person name="Walsh D.A."/>
            <person name="Denef V.J."/>
            <person name="McMahon K.D."/>
            <person name="Konstantinidis K.T."/>
            <person name="Eloe-Fadrosh E.A."/>
            <person name="Kyrpides N.C."/>
            <person name="Woyke T."/>
        </authorList>
    </citation>
    <scope>NUCLEOTIDE SEQUENCE</scope>
    <source>
        <strain evidence="4">GVMAG-M-3300009161-34</strain>
    </source>
</reference>
<dbReference type="InterPro" id="IPR015330">
    <property type="entry name" value="DNA_primase/pol_bifunc_N"/>
</dbReference>
<keyword evidence="2" id="KW-0472">Membrane</keyword>
<keyword evidence="2" id="KW-0812">Transmembrane</keyword>
<evidence type="ECO:0000256" key="1">
    <source>
        <dbReference type="SAM" id="MobiDB-lite"/>
    </source>
</evidence>
<evidence type="ECO:0000259" key="3">
    <source>
        <dbReference type="Pfam" id="PF09250"/>
    </source>
</evidence>